<organism evidence="1 2">
    <name type="scientific">Piloderma croceum (strain F 1598)</name>
    <dbReference type="NCBI Taxonomy" id="765440"/>
    <lineage>
        <taxon>Eukaryota</taxon>
        <taxon>Fungi</taxon>
        <taxon>Dikarya</taxon>
        <taxon>Basidiomycota</taxon>
        <taxon>Agaricomycotina</taxon>
        <taxon>Agaricomycetes</taxon>
        <taxon>Agaricomycetidae</taxon>
        <taxon>Atheliales</taxon>
        <taxon>Atheliaceae</taxon>
        <taxon>Piloderma</taxon>
    </lineage>
</organism>
<sequence>MVWKKQRTIFPSCTDARCPHLRNIQFMEYNKVHGADVLALSTVAPSVEKLEIPSWRLSSTERLALLSGLERWANTLRHVDLNLELTGSGQYPSIDTIFPHLVHLSYLSISSIQLSPTSLRTTTAPLKEIHYSATVIEMEELQWHLVNPDVLPSLEICFLHIFPGLEPLSPKLP</sequence>
<evidence type="ECO:0000313" key="1">
    <source>
        <dbReference type="EMBL" id="KIM72197.1"/>
    </source>
</evidence>
<reference evidence="1 2" key="1">
    <citation type="submission" date="2014-04" db="EMBL/GenBank/DDBJ databases">
        <authorList>
            <consortium name="DOE Joint Genome Institute"/>
            <person name="Kuo A."/>
            <person name="Tarkka M."/>
            <person name="Buscot F."/>
            <person name="Kohler A."/>
            <person name="Nagy L.G."/>
            <person name="Floudas D."/>
            <person name="Copeland A."/>
            <person name="Barry K.W."/>
            <person name="Cichocki N."/>
            <person name="Veneault-Fourrey C."/>
            <person name="LaButti K."/>
            <person name="Lindquist E.A."/>
            <person name="Lipzen A."/>
            <person name="Lundell T."/>
            <person name="Morin E."/>
            <person name="Murat C."/>
            <person name="Sun H."/>
            <person name="Tunlid A."/>
            <person name="Henrissat B."/>
            <person name="Grigoriev I.V."/>
            <person name="Hibbett D.S."/>
            <person name="Martin F."/>
            <person name="Nordberg H.P."/>
            <person name="Cantor M.N."/>
            <person name="Hua S.X."/>
        </authorList>
    </citation>
    <scope>NUCLEOTIDE SEQUENCE [LARGE SCALE GENOMIC DNA]</scope>
    <source>
        <strain evidence="1 2">F 1598</strain>
    </source>
</reference>
<dbReference type="InParanoid" id="A0A0C3B4I2"/>
<evidence type="ECO:0008006" key="3">
    <source>
        <dbReference type="Google" id="ProtNLM"/>
    </source>
</evidence>
<dbReference type="AlphaFoldDB" id="A0A0C3B4I2"/>
<gene>
    <name evidence="1" type="ORF">PILCRDRAFT_16355</name>
</gene>
<dbReference type="SUPFAM" id="SSF52047">
    <property type="entry name" value="RNI-like"/>
    <property type="match status" value="1"/>
</dbReference>
<dbReference type="Proteomes" id="UP000054166">
    <property type="component" value="Unassembled WGS sequence"/>
</dbReference>
<proteinExistence type="predicted"/>
<evidence type="ECO:0000313" key="2">
    <source>
        <dbReference type="Proteomes" id="UP000054166"/>
    </source>
</evidence>
<reference evidence="2" key="2">
    <citation type="submission" date="2015-01" db="EMBL/GenBank/DDBJ databases">
        <title>Evolutionary Origins and Diversification of the Mycorrhizal Mutualists.</title>
        <authorList>
            <consortium name="DOE Joint Genome Institute"/>
            <consortium name="Mycorrhizal Genomics Consortium"/>
            <person name="Kohler A."/>
            <person name="Kuo A."/>
            <person name="Nagy L.G."/>
            <person name="Floudas D."/>
            <person name="Copeland A."/>
            <person name="Barry K.W."/>
            <person name="Cichocki N."/>
            <person name="Veneault-Fourrey C."/>
            <person name="LaButti K."/>
            <person name="Lindquist E.A."/>
            <person name="Lipzen A."/>
            <person name="Lundell T."/>
            <person name="Morin E."/>
            <person name="Murat C."/>
            <person name="Riley R."/>
            <person name="Ohm R."/>
            <person name="Sun H."/>
            <person name="Tunlid A."/>
            <person name="Henrissat B."/>
            <person name="Grigoriev I.V."/>
            <person name="Hibbett D.S."/>
            <person name="Martin F."/>
        </authorList>
    </citation>
    <scope>NUCLEOTIDE SEQUENCE [LARGE SCALE GENOMIC DNA]</scope>
    <source>
        <strain evidence="2">F 1598</strain>
    </source>
</reference>
<keyword evidence="2" id="KW-1185">Reference proteome</keyword>
<dbReference type="EMBL" id="KN833153">
    <property type="protein sequence ID" value="KIM72197.1"/>
    <property type="molecule type" value="Genomic_DNA"/>
</dbReference>
<accession>A0A0C3B4I2</accession>
<protein>
    <recommendedName>
        <fullName evidence="3">F-box domain-containing protein</fullName>
    </recommendedName>
</protein>
<dbReference type="HOGENOM" id="CLU_1548211_0_0_1"/>
<name>A0A0C3B4I2_PILCF</name>